<dbReference type="PANTHER" id="PTHR43701:SF2">
    <property type="entry name" value="MEMBRANE TRANSPORTER PROTEIN YJNA-RELATED"/>
    <property type="match status" value="1"/>
</dbReference>
<evidence type="ECO:0000256" key="2">
    <source>
        <dbReference type="ARBA" id="ARBA00009142"/>
    </source>
</evidence>
<comment type="subcellular location">
    <subcellularLocation>
        <location evidence="6">Cell membrane</location>
        <topology evidence="6">Multi-pass membrane protein</topology>
    </subcellularLocation>
    <subcellularLocation>
        <location evidence="1">Membrane</location>
        <topology evidence="1">Multi-pass membrane protein</topology>
    </subcellularLocation>
</comment>
<keyword evidence="4 6" id="KW-1133">Transmembrane helix</keyword>
<dbReference type="STRING" id="469383.Cwoe_5037"/>
<evidence type="ECO:0000256" key="1">
    <source>
        <dbReference type="ARBA" id="ARBA00004141"/>
    </source>
</evidence>
<dbReference type="KEGG" id="cwo:Cwoe_5037"/>
<keyword evidence="3 6" id="KW-0812">Transmembrane</keyword>
<keyword evidence="6" id="KW-1003">Cell membrane</keyword>
<feature type="transmembrane region" description="Helical" evidence="6">
    <location>
        <begin position="118"/>
        <end position="135"/>
    </location>
</feature>
<reference evidence="9" key="2">
    <citation type="submission" date="2010-01" db="EMBL/GenBank/DDBJ databases">
        <title>The complete genome of Conexibacter woesei DSM 14684.</title>
        <authorList>
            <consortium name="US DOE Joint Genome Institute (JGI-PGF)"/>
            <person name="Lucas S."/>
            <person name="Copeland A."/>
            <person name="Lapidus A."/>
            <person name="Glavina del Rio T."/>
            <person name="Dalin E."/>
            <person name="Tice H."/>
            <person name="Bruce D."/>
            <person name="Goodwin L."/>
            <person name="Pitluck S."/>
            <person name="Kyrpides N."/>
            <person name="Mavromatis K."/>
            <person name="Ivanova N."/>
            <person name="Mikhailova N."/>
            <person name="Chertkov O."/>
            <person name="Brettin T."/>
            <person name="Detter J.C."/>
            <person name="Han C."/>
            <person name="Larimer F."/>
            <person name="Land M."/>
            <person name="Hauser L."/>
            <person name="Markowitz V."/>
            <person name="Cheng J.-F."/>
            <person name="Hugenholtz P."/>
            <person name="Woyke T."/>
            <person name="Wu D."/>
            <person name="Pukall R."/>
            <person name="Steenblock K."/>
            <person name="Schneider S."/>
            <person name="Klenk H.-P."/>
            <person name="Eisen J.A."/>
        </authorList>
    </citation>
    <scope>NUCLEOTIDE SEQUENCE [LARGE SCALE GENOMIC DNA]</scope>
    <source>
        <strain evidence="9">DSM 14684 / CIP 108061 / JCM 11494 / NBRC 100937 / ID131577</strain>
    </source>
</reference>
<evidence type="ECO:0000256" key="7">
    <source>
        <dbReference type="SAM" id="MobiDB-lite"/>
    </source>
</evidence>
<evidence type="ECO:0000313" key="8">
    <source>
        <dbReference type="EMBL" id="ADB53448.1"/>
    </source>
</evidence>
<gene>
    <name evidence="8" type="ordered locus">Cwoe_5037</name>
</gene>
<feature type="transmembrane region" description="Helical" evidence="6">
    <location>
        <begin position="89"/>
        <end position="106"/>
    </location>
</feature>
<dbReference type="RefSeq" id="WP_012936499.1">
    <property type="nucleotide sequence ID" value="NC_013739.1"/>
</dbReference>
<evidence type="ECO:0000256" key="5">
    <source>
        <dbReference type="ARBA" id="ARBA00023136"/>
    </source>
</evidence>
<dbReference type="Pfam" id="PF01925">
    <property type="entry name" value="TauE"/>
    <property type="match status" value="1"/>
</dbReference>
<proteinExistence type="inferred from homology"/>
<reference evidence="8 9" key="1">
    <citation type="journal article" date="2010" name="Stand. Genomic Sci.">
        <title>Complete genome sequence of Conexibacter woesei type strain (ID131577).</title>
        <authorList>
            <person name="Pukall R."/>
            <person name="Lapidus A."/>
            <person name="Glavina Del Rio T."/>
            <person name="Copeland A."/>
            <person name="Tice H."/>
            <person name="Cheng J.-F."/>
            <person name="Lucas S."/>
            <person name="Chen F."/>
            <person name="Nolan M."/>
            <person name="Bruce D."/>
            <person name="Goodwin L."/>
            <person name="Pitluck S."/>
            <person name="Mavromatis K."/>
            <person name="Ivanova N."/>
            <person name="Ovchinnikova G."/>
            <person name="Pati A."/>
            <person name="Chen A."/>
            <person name="Palaniappan K."/>
            <person name="Land M."/>
            <person name="Hauser L."/>
            <person name="Chang Y.-J."/>
            <person name="Jeffries C.D."/>
            <person name="Chain P."/>
            <person name="Meincke L."/>
            <person name="Sims D."/>
            <person name="Brettin T."/>
            <person name="Detter J.C."/>
            <person name="Rohde M."/>
            <person name="Goeker M."/>
            <person name="Bristow J."/>
            <person name="Eisen J.A."/>
            <person name="Markowitz V."/>
            <person name="Kyrpides N.C."/>
            <person name="Klenk H.-P."/>
            <person name="Hugenholtz P."/>
        </authorList>
    </citation>
    <scope>NUCLEOTIDE SEQUENCE [LARGE SCALE GENOMIC DNA]</scope>
    <source>
        <strain evidence="9">DSM 14684 / CIP 108061 / JCM 11494 / NBRC 100937 / ID131577</strain>
    </source>
</reference>
<evidence type="ECO:0000256" key="3">
    <source>
        <dbReference type="ARBA" id="ARBA00022692"/>
    </source>
</evidence>
<keyword evidence="9" id="KW-1185">Reference proteome</keyword>
<dbReference type="eggNOG" id="COG0730">
    <property type="taxonomic scope" value="Bacteria"/>
</dbReference>
<comment type="similarity">
    <text evidence="2 6">Belongs to the 4-toluene sulfonate uptake permease (TSUP) (TC 2.A.102) family.</text>
</comment>
<dbReference type="AlphaFoldDB" id="D3FD56"/>
<dbReference type="InterPro" id="IPR051598">
    <property type="entry name" value="TSUP/Inactive_protease-like"/>
</dbReference>
<feature type="transmembrane region" description="Helical" evidence="6">
    <location>
        <begin position="64"/>
        <end position="83"/>
    </location>
</feature>
<dbReference type="OrthoDB" id="3700425at2"/>
<dbReference type="HOGENOM" id="CLU_045498_13_3_11"/>
<feature type="region of interest" description="Disordered" evidence="7">
    <location>
        <begin position="1"/>
        <end position="20"/>
    </location>
</feature>
<dbReference type="InterPro" id="IPR002781">
    <property type="entry name" value="TM_pro_TauE-like"/>
</dbReference>
<keyword evidence="5 6" id="KW-0472">Membrane</keyword>
<sequence length="137" mass="13867">MTNTIDAAAASPPQPTTPRTPTAKLVAIGLLGGMLSGLLGVGGGTIMVPLLVFWAGYAQRDAHATSLGAIIPIAIVSAATLGAGAHIDVRAAVFLTIGAVIGARYGAKALARADDRKLQWLFGCFLLAAAFLMLVQG</sequence>
<dbReference type="PANTHER" id="PTHR43701">
    <property type="entry name" value="MEMBRANE TRANSPORTER PROTEIN MJ0441-RELATED"/>
    <property type="match status" value="1"/>
</dbReference>
<protein>
    <recommendedName>
        <fullName evidence="6">Probable membrane transporter protein</fullName>
    </recommendedName>
</protein>
<dbReference type="EMBL" id="CP001854">
    <property type="protein sequence ID" value="ADB53448.1"/>
    <property type="molecule type" value="Genomic_DNA"/>
</dbReference>
<accession>D3FD56</accession>
<name>D3FD56_CONWI</name>
<dbReference type="Proteomes" id="UP000008229">
    <property type="component" value="Chromosome"/>
</dbReference>
<evidence type="ECO:0000256" key="4">
    <source>
        <dbReference type="ARBA" id="ARBA00022989"/>
    </source>
</evidence>
<feature type="transmembrane region" description="Helical" evidence="6">
    <location>
        <begin position="25"/>
        <end position="52"/>
    </location>
</feature>
<evidence type="ECO:0000256" key="6">
    <source>
        <dbReference type="RuleBase" id="RU363041"/>
    </source>
</evidence>
<dbReference type="GO" id="GO:0005886">
    <property type="term" value="C:plasma membrane"/>
    <property type="evidence" value="ECO:0007669"/>
    <property type="project" value="UniProtKB-SubCell"/>
</dbReference>
<evidence type="ECO:0000313" key="9">
    <source>
        <dbReference type="Proteomes" id="UP000008229"/>
    </source>
</evidence>
<organism evidence="8 9">
    <name type="scientific">Conexibacter woesei (strain DSM 14684 / CCUG 47730 / CIP 108061 / JCM 11494 / NBRC 100937 / ID131577)</name>
    <dbReference type="NCBI Taxonomy" id="469383"/>
    <lineage>
        <taxon>Bacteria</taxon>
        <taxon>Bacillati</taxon>
        <taxon>Actinomycetota</taxon>
        <taxon>Thermoleophilia</taxon>
        <taxon>Solirubrobacterales</taxon>
        <taxon>Conexibacteraceae</taxon>
        <taxon>Conexibacter</taxon>
    </lineage>
</organism>